<sequence>MILQELYDSEINFEIFTFWDAGFDWKLGDEMNGYKDGGNADTIDLAMQDLKAAAIKHFPNSTFAKAHLR</sequence>
<accession>A0A0F9IZV7</accession>
<gene>
    <name evidence="1" type="ORF">LCGC14_1592690</name>
</gene>
<protein>
    <submittedName>
        <fullName evidence="1">Uncharacterized protein</fullName>
    </submittedName>
</protein>
<comment type="caution">
    <text evidence="1">The sequence shown here is derived from an EMBL/GenBank/DDBJ whole genome shotgun (WGS) entry which is preliminary data.</text>
</comment>
<dbReference type="EMBL" id="LAZR01012669">
    <property type="protein sequence ID" value="KKM25669.1"/>
    <property type="molecule type" value="Genomic_DNA"/>
</dbReference>
<dbReference type="AlphaFoldDB" id="A0A0F9IZV7"/>
<proteinExistence type="predicted"/>
<reference evidence="1" key="1">
    <citation type="journal article" date="2015" name="Nature">
        <title>Complex archaea that bridge the gap between prokaryotes and eukaryotes.</title>
        <authorList>
            <person name="Spang A."/>
            <person name="Saw J.H."/>
            <person name="Jorgensen S.L."/>
            <person name="Zaremba-Niedzwiedzka K."/>
            <person name="Martijn J."/>
            <person name="Lind A.E."/>
            <person name="van Eijk R."/>
            <person name="Schleper C."/>
            <person name="Guy L."/>
            <person name="Ettema T.J."/>
        </authorList>
    </citation>
    <scope>NUCLEOTIDE SEQUENCE</scope>
</reference>
<evidence type="ECO:0000313" key="1">
    <source>
        <dbReference type="EMBL" id="KKM25669.1"/>
    </source>
</evidence>
<organism evidence="1">
    <name type="scientific">marine sediment metagenome</name>
    <dbReference type="NCBI Taxonomy" id="412755"/>
    <lineage>
        <taxon>unclassified sequences</taxon>
        <taxon>metagenomes</taxon>
        <taxon>ecological metagenomes</taxon>
    </lineage>
</organism>
<name>A0A0F9IZV7_9ZZZZ</name>